<dbReference type="GO" id="GO:0005975">
    <property type="term" value="P:carbohydrate metabolic process"/>
    <property type="evidence" value="ECO:0007669"/>
    <property type="project" value="UniProtKB-ARBA"/>
</dbReference>
<dbReference type="GO" id="GO:0031410">
    <property type="term" value="C:cytoplasmic vesicle"/>
    <property type="evidence" value="ECO:0007669"/>
    <property type="project" value="TreeGrafter"/>
</dbReference>
<dbReference type="GO" id="GO:0016020">
    <property type="term" value="C:membrane"/>
    <property type="evidence" value="ECO:0007669"/>
    <property type="project" value="TreeGrafter"/>
</dbReference>
<dbReference type="InterPro" id="IPR013783">
    <property type="entry name" value="Ig-like_fold"/>
</dbReference>
<organism evidence="3 4">
    <name type="scientific">Thermasporomyces composti</name>
    <dbReference type="NCBI Taxonomy" id="696763"/>
    <lineage>
        <taxon>Bacteria</taxon>
        <taxon>Bacillati</taxon>
        <taxon>Actinomycetota</taxon>
        <taxon>Actinomycetes</taxon>
        <taxon>Propionibacteriales</taxon>
        <taxon>Nocardioidaceae</taxon>
        <taxon>Thermasporomyces</taxon>
    </lineage>
</organism>
<dbReference type="InterPro" id="IPR000601">
    <property type="entry name" value="PKD_dom"/>
</dbReference>
<dbReference type="PANTHER" id="PTHR46182:SF2">
    <property type="entry name" value="FI19480P1"/>
    <property type="match status" value="1"/>
</dbReference>
<dbReference type="EMBL" id="QTUC01000001">
    <property type="protein sequence ID" value="REF35698.1"/>
    <property type="molecule type" value="Genomic_DNA"/>
</dbReference>
<dbReference type="PROSITE" id="PS50093">
    <property type="entry name" value="PKD"/>
    <property type="match status" value="2"/>
</dbReference>
<reference evidence="3 4" key="1">
    <citation type="submission" date="2018-08" db="EMBL/GenBank/DDBJ databases">
        <title>Sequencing the genomes of 1000 actinobacteria strains.</title>
        <authorList>
            <person name="Klenk H.-P."/>
        </authorList>
    </citation>
    <scope>NUCLEOTIDE SEQUENCE [LARGE SCALE GENOMIC DNA]</scope>
    <source>
        <strain evidence="3 4">DSM 22891</strain>
    </source>
</reference>
<dbReference type="InterPro" id="IPR029865">
    <property type="entry name" value="KIAA0319-like"/>
</dbReference>
<dbReference type="Gene3D" id="2.60.40.10">
    <property type="entry name" value="Immunoglobulins"/>
    <property type="match status" value="2"/>
</dbReference>
<feature type="domain" description="PKD" evidence="2">
    <location>
        <begin position="737"/>
        <end position="825"/>
    </location>
</feature>
<keyword evidence="4" id="KW-1185">Reference proteome</keyword>
<dbReference type="InterPro" id="IPR011047">
    <property type="entry name" value="Quinoprotein_ADH-like_sf"/>
</dbReference>
<accession>A0A3D9V1N3</accession>
<dbReference type="SMART" id="SM00089">
    <property type="entry name" value="PKD"/>
    <property type="match status" value="2"/>
</dbReference>
<evidence type="ECO:0000256" key="1">
    <source>
        <dbReference type="SAM" id="SignalP"/>
    </source>
</evidence>
<dbReference type="InterPro" id="IPR011044">
    <property type="entry name" value="Quino_amine_DH_bsu"/>
</dbReference>
<sequence length="1034" mass="108181">MFLRRLGVAFAVICSALPAVSLSFAPPAQAVQTSQAKVVSDDPVNWTPHVLDGRVKAIVQVGDTVVLGGLFTQVSSADGRTIYDRTNLVAFNATTGAVSTSFAPEVDGEVTSLAVAEDNASVFVGGFFDTVNGTPSRSLARIRLSDGALVPGFTAPKLNGRVKDLRLSGGRLFVAGTFGYVADRPQAALATVDPKTGAFDPFQGLTFSGPRNGGVLQVMKMDVTPDGSRLVAIGNFTKVEDQSRPQIAVLDLTGQRARLADWHTDFYSAQCSSSFDSYMRDLDIAPDGSYFVVSTTGSYAGGPPGPCDTTARFETGARGSNLKPTWVNYTGGDTTYAVAVTGTAVYVGGHFRWQNNPHRGDKAGPGAVAREGIAALDPTNGLPLRWNPGRTKGVGVFDMLATSQGLWVGSDTDRIGNWEYHARIAFFPLAGGTEVPRLNPGQLPGEVYVVPTGGSNVSPRKVHFDGQTVGDATVAPAGGLSWDKVRGAFMLGDQLYTGWSDGSFTRRSFDGSSFGLSQVIDTADQLVVDTTWHNDVASATGMFVHNGRLYYTRSGSNYLYYRYFTPESLVVGAQRLTASASITGVDFSRVAGMFLVGDQLYFASSSDGILRRVSFRDGAPVPGTVRPVSGPTIDGLDWRSRAIFVLADRTPPPNEAPVAVAAASCEELSCDFTSVGSHDPDGRIVSYHWSFGDGTTATGPTPSHTFSASGTYRITLTVTDDNGAIGKASVDVTVTRPNQEPTAAFTVSCDGLSCTVDASQSRDPDGTIASYSWNFGDGSTGSGRTASHTYAREGGYTIRLTVTDNDGGQGETTQDIRVAPPATSTRFVAQAGVNANLRTHQVTIPGDVAAGDLLLLFMTVNSADLTISAPSGGSGGEWAVVGTQATSGTMTRVWKKVAAPTDAGATVTVTLSDYGKADLAVVAYRGPNLGVRAFASAAETEATAAHTTPQVDNVSGAWLVSYWADKSSATTAWTPPAGQTVRRTSFGSGSGRVSSLVTDSGATVGLKPRGGLTATADAASRHATMWSILIGPAS</sequence>
<dbReference type="Proteomes" id="UP000256485">
    <property type="component" value="Unassembled WGS sequence"/>
</dbReference>
<dbReference type="CDD" id="cd00146">
    <property type="entry name" value="PKD"/>
    <property type="match status" value="2"/>
</dbReference>
<protein>
    <submittedName>
        <fullName evidence="3">PKD domain-containing protein</fullName>
    </submittedName>
</protein>
<feature type="domain" description="PKD" evidence="2">
    <location>
        <begin position="653"/>
        <end position="735"/>
    </location>
</feature>
<dbReference type="SUPFAM" id="SSF50969">
    <property type="entry name" value="YVTN repeat-like/Quinoprotein amine dehydrogenase"/>
    <property type="match status" value="1"/>
</dbReference>
<comment type="caution">
    <text evidence="3">The sequence shown here is derived from an EMBL/GenBank/DDBJ whole genome shotgun (WGS) entry which is preliminary data.</text>
</comment>
<dbReference type="SUPFAM" id="SSF50998">
    <property type="entry name" value="Quinoprotein alcohol dehydrogenase-like"/>
    <property type="match status" value="1"/>
</dbReference>
<evidence type="ECO:0000313" key="4">
    <source>
        <dbReference type="Proteomes" id="UP000256485"/>
    </source>
</evidence>
<dbReference type="PANTHER" id="PTHR46182">
    <property type="entry name" value="FI19480P1"/>
    <property type="match status" value="1"/>
</dbReference>
<feature type="signal peptide" evidence="1">
    <location>
        <begin position="1"/>
        <end position="30"/>
    </location>
</feature>
<name>A0A3D9V1N3_THECX</name>
<dbReference type="AlphaFoldDB" id="A0A3D9V1N3"/>
<dbReference type="SUPFAM" id="SSF49299">
    <property type="entry name" value="PKD domain"/>
    <property type="match status" value="2"/>
</dbReference>
<feature type="chain" id="PRO_5017559472" evidence="1">
    <location>
        <begin position="31"/>
        <end position="1034"/>
    </location>
</feature>
<gene>
    <name evidence="3" type="ORF">DFJ64_1085</name>
</gene>
<dbReference type="Pfam" id="PF18911">
    <property type="entry name" value="PKD_4"/>
    <property type="match status" value="2"/>
</dbReference>
<proteinExistence type="predicted"/>
<dbReference type="InterPro" id="IPR035986">
    <property type="entry name" value="PKD_dom_sf"/>
</dbReference>
<evidence type="ECO:0000259" key="2">
    <source>
        <dbReference type="PROSITE" id="PS50093"/>
    </source>
</evidence>
<keyword evidence="1" id="KW-0732">Signal</keyword>
<dbReference type="InterPro" id="IPR022409">
    <property type="entry name" value="PKD/Chitinase_dom"/>
</dbReference>
<evidence type="ECO:0000313" key="3">
    <source>
        <dbReference type="EMBL" id="REF35698.1"/>
    </source>
</evidence>